<sequence length="269" mass="30591">MIAASNFWSILFSQSTIVLPTQIVIMSTELKERLRNLSPFYCPFLFFSVARQLASKTFESIGDVDVALLESGKKPSNLFFIYAFPDEKTLLELMVSDVALLESGKKPSNLFFIYAFPDEKTLLELMVSINKYISLQINLILHNIPMNSLELQINLILHNGRYIPMNSLEQTISCSRAAGGGRYPRWRLNISLTRQIFNLGCSILVLMTDRPIRARSPAIVAAYFGQISMILAYCIKYNFLAVDTPIFIFNTIWKLATRTKSFRSSEVEV</sequence>
<dbReference type="AlphaFoldDB" id="A0AAW1JZR5"/>
<dbReference type="Proteomes" id="UP001458880">
    <property type="component" value="Unassembled WGS sequence"/>
</dbReference>
<evidence type="ECO:0000313" key="1">
    <source>
        <dbReference type="EMBL" id="KAK9710492.1"/>
    </source>
</evidence>
<name>A0AAW1JZR5_POPJA</name>
<accession>A0AAW1JZR5</accession>
<gene>
    <name evidence="1" type="ORF">QE152_g25986</name>
</gene>
<evidence type="ECO:0000313" key="2">
    <source>
        <dbReference type="Proteomes" id="UP001458880"/>
    </source>
</evidence>
<protein>
    <submittedName>
        <fullName evidence="1">Uncharacterized protein</fullName>
    </submittedName>
</protein>
<reference evidence="1 2" key="1">
    <citation type="journal article" date="2024" name="BMC Genomics">
        <title>De novo assembly and annotation of Popillia japonica's genome with initial clues to its potential as an invasive pest.</title>
        <authorList>
            <person name="Cucini C."/>
            <person name="Boschi S."/>
            <person name="Funari R."/>
            <person name="Cardaioli E."/>
            <person name="Iannotti N."/>
            <person name="Marturano G."/>
            <person name="Paoli F."/>
            <person name="Bruttini M."/>
            <person name="Carapelli A."/>
            <person name="Frati F."/>
            <person name="Nardi F."/>
        </authorList>
    </citation>
    <scope>NUCLEOTIDE SEQUENCE [LARGE SCALE GENOMIC DNA]</scope>
    <source>
        <strain evidence="1">DMR45628</strain>
    </source>
</reference>
<comment type="caution">
    <text evidence="1">The sequence shown here is derived from an EMBL/GenBank/DDBJ whole genome shotgun (WGS) entry which is preliminary data.</text>
</comment>
<dbReference type="EMBL" id="JASPKY010000292">
    <property type="protein sequence ID" value="KAK9710492.1"/>
    <property type="molecule type" value="Genomic_DNA"/>
</dbReference>
<keyword evidence="2" id="KW-1185">Reference proteome</keyword>
<organism evidence="1 2">
    <name type="scientific">Popillia japonica</name>
    <name type="common">Japanese beetle</name>
    <dbReference type="NCBI Taxonomy" id="7064"/>
    <lineage>
        <taxon>Eukaryota</taxon>
        <taxon>Metazoa</taxon>
        <taxon>Ecdysozoa</taxon>
        <taxon>Arthropoda</taxon>
        <taxon>Hexapoda</taxon>
        <taxon>Insecta</taxon>
        <taxon>Pterygota</taxon>
        <taxon>Neoptera</taxon>
        <taxon>Endopterygota</taxon>
        <taxon>Coleoptera</taxon>
        <taxon>Polyphaga</taxon>
        <taxon>Scarabaeiformia</taxon>
        <taxon>Scarabaeidae</taxon>
        <taxon>Rutelinae</taxon>
        <taxon>Popillia</taxon>
    </lineage>
</organism>
<proteinExistence type="predicted"/>